<keyword evidence="3" id="KW-1185">Reference proteome</keyword>
<feature type="domain" description="F-box" evidence="1">
    <location>
        <begin position="24"/>
        <end position="71"/>
    </location>
</feature>
<proteinExistence type="predicted"/>
<dbReference type="PROSITE" id="PS50181">
    <property type="entry name" value="FBOX"/>
    <property type="match status" value="1"/>
</dbReference>
<gene>
    <name evidence="2" type="ORF">CLUMA_CG000912</name>
</gene>
<organism evidence="2 3">
    <name type="scientific">Clunio marinus</name>
    <dbReference type="NCBI Taxonomy" id="568069"/>
    <lineage>
        <taxon>Eukaryota</taxon>
        <taxon>Metazoa</taxon>
        <taxon>Ecdysozoa</taxon>
        <taxon>Arthropoda</taxon>
        <taxon>Hexapoda</taxon>
        <taxon>Insecta</taxon>
        <taxon>Pterygota</taxon>
        <taxon>Neoptera</taxon>
        <taxon>Endopterygota</taxon>
        <taxon>Diptera</taxon>
        <taxon>Nematocera</taxon>
        <taxon>Chironomoidea</taxon>
        <taxon>Chironomidae</taxon>
        <taxon>Clunio</taxon>
    </lineage>
</organism>
<dbReference type="Proteomes" id="UP000183832">
    <property type="component" value="Unassembled WGS sequence"/>
</dbReference>
<dbReference type="InterPro" id="IPR036047">
    <property type="entry name" value="F-box-like_dom_sf"/>
</dbReference>
<dbReference type="InterPro" id="IPR001810">
    <property type="entry name" value="F-box_dom"/>
</dbReference>
<evidence type="ECO:0000313" key="3">
    <source>
        <dbReference type="Proteomes" id="UP000183832"/>
    </source>
</evidence>
<dbReference type="EMBL" id="CVRI01000003">
    <property type="protein sequence ID" value="CRK87039.1"/>
    <property type="molecule type" value="Genomic_DNA"/>
</dbReference>
<dbReference type="AlphaFoldDB" id="A0A1J1HGC2"/>
<dbReference type="SUPFAM" id="SSF81383">
    <property type="entry name" value="F-box domain"/>
    <property type="match status" value="1"/>
</dbReference>
<protein>
    <submittedName>
        <fullName evidence="2">CLUMA_CG000912, isoform A</fullName>
    </submittedName>
</protein>
<evidence type="ECO:0000313" key="2">
    <source>
        <dbReference type="EMBL" id="CRK87039.1"/>
    </source>
</evidence>
<evidence type="ECO:0000259" key="1">
    <source>
        <dbReference type="PROSITE" id="PS50181"/>
    </source>
</evidence>
<dbReference type="Pfam" id="PF00646">
    <property type="entry name" value="F-box"/>
    <property type="match status" value="1"/>
</dbReference>
<accession>A0A1J1HGC2</accession>
<dbReference type="Gene3D" id="1.20.1280.50">
    <property type="match status" value="1"/>
</dbReference>
<sequence>MPCFCVVLAKKVSKWLKRKFTKSRDPVKILPAAAMDKIFSFLPGNQLIQLTTVSKSWNKAIGKSEVCMDKMKIQISEYFVCYQRDFKTEDAVRLITSGRKYKHLSISCISNYSNQHRQLSREHKLLMGSFNWKSFSLSNHAFCNEMELMNFFELVSPRIELIELRSVKIRHAVQEYESNIQFPNLKVLHLINVCNYIYRVPFKNVTTLLDFGVATEPVRHHGIGNSIRLKQRVHHMISIMVKNANIENLQLYIDQEDFDFMFYGHRRMFSQIEFKLESLMVGRFELLHHEKSNVLQVQNFKDFLQSQSSSMRELEITEHLGNQVLEVIINEMNNLDDLTLHGLEEYANLDKLSLVPNHSIRSLNMVAERFSPCELSILKNIPNLKHFTTNSIDQRIFNTLAQDNLKLRTISTNFFTAHTPPKDSVLNNLIRLKICLKSSDIFFEKIQNKENFTDFDLIFLDAYKYLARRWDVSRKSFYEW</sequence>
<dbReference type="OrthoDB" id="7797112at2759"/>
<reference evidence="2 3" key="1">
    <citation type="submission" date="2015-04" db="EMBL/GenBank/DDBJ databases">
        <authorList>
            <person name="Syromyatnikov M.Y."/>
            <person name="Popov V.N."/>
        </authorList>
    </citation>
    <scope>NUCLEOTIDE SEQUENCE [LARGE SCALE GENOMIC DNA]</scope>
</reference>
<name>A0A1J1HGC2_9DIPT</name>